<sequence>MPNPETDILTTSERRFVGIGEVGIEEMQELRVASLQSERRIGCRYQEKLSRLHKPFVPLFKLPGGRSSSASTKRHALINAFINRSGDTKQYQANPHQKFSSVSDSPKITIHDNRIETIRLLPSIAVL</sequence>
<evidence type="ECO:0000313" key="2">
    <source>
        <dbReference type="Proteomes" id="UP000800041"/>
    </source>
</evidence>
<keyword evidence="2" id="KW-1185">Reference proteome</keyword>
<protein>
    <submittedName>
        <fullName evidence="1">Uncharacterized protein</fullName>
    </submittedName>
</protein>
<dbReference type="Proteomes" id="UP000800041">
    <property type="component" value="Unassembled WGS sequence"/>
</dbReference>
<proteinExistence type="predicted"/>
<dbReference type="AlphaFoldDB" id="A0A6G1H880"/>
<evidence type="ECO:0000313" key="1">
    <source>
        <dbReference type="EMBL" id="KAF1989426.1"/>
    </source>
</evidence>
<reference evidence="1" key="1">
    <citation type="journal article" date="2020" name="Stud. Mycol.">
        <title>101 Dothideomycetes genomes: a test case for predicting lifestyles and emergence of pathogens.</title>
        <authorList>
            <person name="Haridas S."/>
            <person name="Albert R."/>
            <person name="Binder M."/>
            <person name="Bloem J."/>
            <person name="Labutti K."/>
            <person name="Salamov A."/>
            <person name="Andreopoulos B."/>
            <person name="Baker S."/>
            <person name="Barry K."/>
            <person name="Bills G."/>
            <person name="Bluhm B."/>
            <person name="Cannon C."/>
            <person name="Castanera R."/>
            <person name="Culley D."/>
            <person name="Daum C."/>
            <person name="Ezra D."/>
            <person name="Gonzalez J."/>
            <person name="Henrissat B."/>
            <person name="Kuo A."/>
            <person name="Liang C."/>
            <person name="Lipzen A."/>
            <person name="Lutzoni F."/>
            <person name="Magnuson J."/>
            <person name="Mondo S."/>
            <person name="Nolan M."/>
            <person name="Ohm R."/>
            <person name="Pangilinan J."/>
            <person name="Park H.-J."/>
            <person name="Ramirez L."/>
            <person name="Alfaro M."/>
            <person name="Sun H."/>
            <person name="Tritt A."/>
            <person name="Yoshinaga Y."/>
            <person name="Zwiers L.-H."/>
            <person name="Turgeon B."/>
            <person name="Goodwin S."/>
            <person name="Spatafora J."/>
            <person name="Crous P."/>
            <person name="Grigoriev I."/>
        </authorList>
    </citation>
    <scope>NUCLEOTIDE SEQUENCE</scope>
    <source>
        <strain evidence="1">CBS 113979</strain>
    </source>
</reference>
<gene>
    <name evidence="1" type="ORF">K402DRAFT_272370</name>
</gene>
<organism evidence="1 2">
    <name type="scientific">Aulographum hederae CBS 113979</name>
    <dbReference type="NCBI Taxonomy" id="1176131"/>
    <lineage>
        <taxon>Eukaryota</taxon>
        <taxon>Fungi</taxon>
        <taxon>Dikarya</taxon>
        <taxon>Ascomycota</taxon>
        <taxon>Pezizomycotina</taxon>
        <taxon>Dothideomycetes</taxon>
        <taxon>Pleosporomycetidae</taxon>
        <taxon>Aulographales</taxon>
        <taxon>Aulographaceae</taxon>
    </lineage>
</organism>
<dbReference type="EMBL" id="ML977145">
    <property type="protein sequence ID" value="KAF1989426.1"/>
    <property type="molecule type" value="Genomic_DNA"/>
</dbReference>
<name>A0A6G1H880_9PEZI</name>
<accession>A0A6G1H880</accession>